<evidence type="ECO:0000256" key="3">
    <source>
        <dbReference type="ARBA" id="ARBA00022475"/>
    </source>
</evidence>
<dbReference type="RefSeq" id="WP_189265488.1">
    <property type="nucleotide sequence ID" value="NZ_BMML01000013.1"/>
</dbReference>
<evidence type="ECO:0000313" key="10">
    <source>
        <dbReference type="EMBL" id="GGN22855.1"/>
    </source>
</evidence>
<dbReference type="InterPro" id="IPR052157">
    <property type="entry name" value="BCAA_transport_permease"/>
</dbReference>
<feature type="transmembrane region" description="Helical" evidence="9">
    <location>
        <begin position="40"/>
        <end position="57"/>
    </location>
</feature>
<evidence type="ECO:0000256" key="8">
    <source>
        <dbReference type="ARBA" id="ARBA00037998"/>
    </source>
</evidence>
<dbReference type="AlphaFoldDB" id="A0A917XGA4"/>
<evidence type="ECO:0000256" key="1">
    <source>
        <dbReference type="ARBA" id="ARBA00004651"/>
    </source>
</evidence>
<reference evidence="10" key="2">
    <citation type="submission" date="2020-09" db="EMBL/GenBank/DDBJ databases">
        <authorList>
            <person name="Sun Q."/>
            <person name="Zhou Y."/>
        </authorList>
    </citation>
    <scope>NUCLEOTIDE SEQUENCE</scope>
    <source>
        <strain evidence="10">CGMCC 4.7110</strain>
    </source>
</reference>
<dbReference type="GO" id="GO:0022857">
    <property type="term" value="F:transmembrane transporter activity"/>
    <property type="evidence" value="ECO:0007669"/>
    <property type="project" value="InterPro"/>
</dbReference>
<dbReference type="GO" id="GO:0005886">
    <property type="term" value="C:plasma membrane"/>
    <property type="evidence" value="ECO:0007669"/>
    <property type="project" value="UniProtKB-SubCell"/>
</dbReference>
<reference evidence="10" key="1">
    <citation type="journal article" date="2014" name="Int. J. Syst. Evol. Microbiol.">
        <title>Complete genome sequence of Corynebacterium casei LMG S-19264T (=DSM 44701T), isolated from a smear-ripened cheese.</title>
        <authorList>
            <consortium name="US DOE Joint Genome Institute (JGI-PGF)"/>
            <person name="Walter F."/>
            <person name="Albersmeier A."/>
            <person name="Kalinowski J."/>
            <person name="Ruckert C."/>
        </authorList>
    </citation>
    <scope>NUCLEOTIDE SEQUENCE</scope>
    <source>
        <strain evidence="10">CGMCC 4.7110</strain>
    </source>
</reference>
<keyword evidence="2" id="KW-0813">Transport</keyword>
<dbReference type="Pfam" id="PF02653">
    <property type="entry name" value="BPD_transp_2"/>
    <property type="match status" value="1"/>
</dbReference>
<evidence type="ECO:0000256" key="7">
    <source>
        <dbReference type="ARBA" id="ARBA00023136"/>
    </source>
</evidence>
<proteinExistence type="inferred from homology"/>
<keyword evidence="5" id="KW-0029">Amino-acid transport</keyword>
<feature type="transmembrane region" description="Helical" evidence="9">
    <location>
        <begin position="186"/>
        <end position="208"/>
    </location>
</feature>
<evidence type="ECO:0000256" key="2">
    <source>
        <dbReference type="ARBA" id="ARBA00022448"/>
    </source>
</evidence>
<dbReference type="EMBL" id="BMML01000013">
    <property type="protein sequence ID" value="GGN22855.1"/>
    <property type="molecule type" value="Genomic_DNA"/>
</dbReference>
<feature type="transmembrane region" description="Helical" evidence="9">
    <location>
        <begin position="263"/>
        <end position="281"/>
    </location>
</feature>
<sequence length="287" mass="28782">MSLDVLAAGILAGGLYALIGLGISLVFGVLGLMNLAHGELVIGGAYLASLLVVDAGWDPLAALPLAMAGMALIAYPLQRYLLTPLLRGSKSAPLVATFGLSLLAQALFQAAFGTHPKALPASYADTGLSVLGVRVQTVYVIAFGLTVVLCAGTHLILTRTRAGSALRAASADPDTAAVLGIDVDRVYAMTFAGAAALAAAGGVLTGVAQSFTPSSGLPLLLTGFAVMALAGIGSVGGVLAAGVALGVLQSVSVSLFGGGWRDVVVYLAFFLVLAVRPQGLFRKAYAG</sequence>
<feature type="transmembrane region" description="Helical" evidence="9">
    <location>
        <begin position="138"/>
        <end position="157"/>
    </location>
</feature>
<feature type="transmembrane region" description="Helical" evidence="9">
    <location>
        <begin position="94"/>
        <end position="112"/>
    </location>
</feature>
<comment type="subcellular location">
    <subcellularLocation>
        <location evidence="1">Cell membrane</location>
        <topology evidence="1">Multi-pass membrane protein</topology>
    </subcellularLocation>
</comment>
<feature type="transmembrane region" description="Helical" evidence="9">
    <location>
        <begin position="63"/>
        <end position="82"/>
    </location>
</feature>
<keyword evidence="6 9" id="KW-1133">Transmembrane helix</keyword>
<keyword evidence="4 9" id="KW-0812">Transmembrane</keyword>
<evidence type="ECO:0000256" key="4">
    <source>
        <dbReference type="ARBA" id="ARBA00022692"/>
    </source>
</evidence>
<dbReference type="InterPro" id="IPR001851">
    <property type="entry name" value="ABC_transp_permease"/>
</dbReference>
<dbReference type="GO" id="GO:0006865">
    <property type="term" value="P:amino acid transport"/>
    <property type="evidence" value="ECO:0007669"/>
    <property type="project" value="UniProtKB-KW"/>
</dbReference>
<evidence type="ECO:0000313" key="11">
    <source>
        <dbReference type="Proteomes" id="UP000653411"/>
    </source>
</evidence>
<accession>A0A917XGA4</accession>
<gene>
    <name evidence="10" type="ORF">GCM10011578_054810</name>
</gene>
<dbReference type="PANTHER" id="PTHR11795">
    <property type="entry name" value="BRANCHED-CHAIN AMINO ACID TRANSPORT SYSTEM PERMEASE PROTEIN LIVH"/>
    <property type="match status" value="1"/>
</dbReference>
<keyword evidence="11" id="KW-1185">Reference proteome</keyword>
<evidence type="ECO:0000256" key="6">
    <source>
        <dbReference type="ARBA" id="ARBA00022989"/>
    </source>
</evidence>
<comment type="similarity">
    <text evidence="8">Belongs to the binding-protein-dependent transport system permease family. LivHM subfamily.</text>
</comment>
<protein>
    <submittedName>
        <fullName evidence="10">Branched-chain amino acid ABC transporter permease</fullName>
    </submittedName>
</protein>
<keyword evidence="7 9" id="KW-0472">Membrane</keyword>
<dbReference type="CDD" id="cd06582">
    <property type="entry name" value="TM_PBP1_LivH_like"/>
    <property type="match status" value="1"/>
</dbReference>
<evidence type="ECO:0000256" key="5">
    <source>
        <dbReference type="ARBA" id="ARBA00022970"/>
    </source>
</evidence>
<keyword evidence="3" id="KW-1003">Cell membrane</keyword>
<organism evidence="10 11">
    <name type="scientific">Streptomyces fuscichromogenes</name>
    <dbReference type="NCBI Taxonomy" id="1324013"/>
    <lineage>
        <taxon>Bacteria</taxon>
        <taxon>Bacillati</taxon>
        <taxon>Actinomycetota</taxon>
        <taxon>Actinomycetes</taxon>
        <taxon>Kitasatosporales</taxon>
        <taxon>Streptomycetaceae</taxon>
        <taxon>Streptomyces</taxon>
    </lineage>
</organism>
<name>A0A917XGA4_9ACTN</name>
<dbReference type="PANTHER" id="PTHR11795:SF445">
    <property type="entry name" value="AMINO ACID ABC TRANSPORTER PERMEASE PROTEIN"/>
    <property type="match status" value="1"/>
</dbReference>
<comment type="caution">
    <text evidence="10">The sequence shown here is derived from an EMBL/GenBank/DDBJ whole genome shotgun (WGS) entry which is preliminary data.</text>
</comment>
<feature type="transmembrane region" description="Helical" evidence="9">
    <location>
        <begin position="220"/>
        <end position="251"/>
    </location>
</feature>
<dbReference type="Proteomes" id="UP000653411">
    <property type="component" value="Unassembled WGS sequence"/>
</dbReference>
<feature type="transmembrane region" description="Helical" evidence="9">
    <location>
        <begin position="6"/>
        <end position="33"/>
    </location>
</feature>
<evidence type="ECO:0000256" key="9">
    <source>
        <dbReference type="SAM" id="Phobius"/>
    </source>
</evidence>